<evidence type="ECO:0000256" key="1">
    <source>
        <dbReference type="SAM" id="MobiDB-lite"/>
    </source>
</evidence>
<proteinExistence type="predicted"/>
<sequence>MEPKPDQSPDLSSQGDEEPKDFGVEPLRYTEPATVTRLLETQVSSKTLEDVIQEAKQKSSSIFGNYDTLNAILLRHESLIQSRWAKKTTAQRATILDQAWPGMAKVHRPDLIAFYDKKRPSRPARVKVKVTVDGYKWPHINKEDLTKPRPLLLLLNSRGRHEPTEFAAADFEAMHLGLATRQMMPIFLNEHVMILHKIPDREKYGTLLAWSDHKDTFEWMRTRTQFLPGEGLLILEAQERLMEFLVTVCKLILHDISADALVGGDSSIQPEPRLKKNAEIAGFESLTVTTAERPYRLPAEINFDQMEAILGAVQSANEDHFWSIRVDPGYFAMNIRDAKDHRKEILKDTMGQAHPLLKGARQGQDTFISRLVGFIVTLAIEQLEIFTWLRVQAQTVRSLHKKYESTLSSDKELPDDFLSAILTFRHYLGQTSKALCGQLQTIFPPSPDARKYFARMPPGNASTPMDQVILKPDAKMSNLEGEITFLFQTMWSKDMDQELSLVGLPTIMDELDRLIQSNPKAKEFISPTVSKLLGDLSIVCQCRSQIDHFLPWARGFEHEHLEQQRGIMAEFAKTTTPLQAVGQSIDETKIMHLAKLCDPSEKKFSYPTSGRRTQEATETMRRAEATLEYFWAQIDKLIQKECSGLDRFAFWRMLSEPRPVQKTPEWVDPKSTRAKASQVNNVDAPDVDYRPLSNLFLGHQEQGQSKHARDKAKTKTKVKTKGQPSEKQASQDVDVQAAAPPVADLPPIPVDARSLKVFRIMFYNPAVTSTPGELMWKEFLHAMISTGFFSAEKRGGSAWLFHRIDEDMRRVQFHEPHPDPKVPFEWARHWGKILYRAYGWEGKLFVLKEKKSNKPSEDLVAADAS</sequence>
<feature type="region of interest" description="Disordered" evidence="1">
    <location>
        <begin position="1"/>
        <end position="27"/>
    </location>
</feature>
<feature type="region of interest" description="Disordered" evidence="1">
    <location>
        <begin position="699"/>
        <end position="735"/>
    </location>
</feature>
<dbReference type="AlphaFoldDB" id="A0A9N9UL50"/>
<organism evidence="2 3">
    <name type="scientific">Clonostachys byssicola</name>
    <dbReference type="NCBI Taxonomy" id="160290"/>
    <lineage>
        <taxon>Eukaryota</taxon>
        <taxon>Fungi</taxon>
        <taxon>Dikarya</taxon>
        <taxon>Ascomycota</taxon>
        <taxon>Pezizomycotina</taxon>
        <taxon>Sordariomycetes</taxon>
        <taxon>Hypocreomycetidae</taxon>
        <taxon>Hypocreales</taxon>
        <taxon>Bionectriaceae</taxon>
        <taxon>Clonostachys</taxon>
    </lineage>
</organism>
<feature type="region of interest" description="Disordered" evidence="1">
    <location>
        <begin position="660"/>
        <end position="683"/>
    </location>
</feature>
<evidence type="ECO:0000313" key="2">
    <source>
        <dbReference type="EMBL" id="CAG9994566.1"/>
    </source>
</evidence>
<dbReference type="PANTHER" id="PTHR40788">
    <property type="entry name" value="CLR5 DOMAIN-CONTAINING PROTEIN-RELATED"/>
    <property type="match status" value="1"/>
</dbReference>
<gene>
    <name evidence="2" type="ORF">CBYS24578_00013502</name>
</gene>
<name>A0A9N9UL50_9HYPO</name>
<keyword evidence="3" id="KW-1185">Reference proteome</keyword>
<evidence type="ECO:0000313" key="3">
    <source>
        <dbReference type="Proteomes" id="UP000754883"/>
    </source>
</evidence>
<feature type="compositionally biased region" description="Basic residues" evidence="1">
    <location>
        <begin position="706"/>
        <end position="720"/>
    </location>
</feature>
<protein>
    <submittedName>
        <fullName evidence="2">Uncharacterized protein</fullName>
    </submittedName>
</protein>
<dbReference type="PANTHER" id="PTHR40788:SF2">
    <property type="entry name" value="CLR5 DOMAIN-CONTAINING PROTEIN"/>
    <property type="match status" value="1"/>
</dbReference>
<comment type="caution">
    <text evidence="2">The sequence shown here is derived from an EMBL/GenBank/DDBJ whole genome shotgun (WGS) entry which is preliminary data.</text>
</comment>
<accession>A0A9N9UL50</accession>
<dbReference type="EMBL" id="CABFNO020001527">
    <property type="protein sequence ID" value="CAG9994566.1"/>
    <property type="molecule type" value="Genomic_DNA"/>
</dbReference>
<dbReference type="Proteomes" id="UP000754883">
    <property type="component" value="Unassembled WGS sequence"/>
</dbReference>
<reference evidence="2" key="1">
    <citation type="submission" date="2021-10" db="EMBL/GenBank/DDBJ databases">
        <authorList>
            <person name="Piombo E."/>
        </authorList>
    </citation>
    <scope>NUCLEOTIDE SEQUENCE</scope>
</reference>
<dbReference type="OrthoDB" id="2922289at2759"/>